<dbReference type="OMA" id="RSELFIM"/>
<protein>
    <submittedName>
        <fullName evidence="1">Uncharacterized protein</fullName>
    </submittedName>
</protein>
<dbReference type="Proteomes" id="UP000005408">
    <property type="component" value="Unassembled WGS sequence"/>
</dbReference>
<evidence type="ECO:0000313" key="2">
    <source>
        <dbReference type="Proteomes" id="UP000005408"/>
    </source>
</evidence>
<dbReference type="AlphaFoldDB" id="A0A8W8I0N3"/>
<name>A0A8W8I0N3_MAGGI</name>
<dbReference type="OrthoDB" id="6143593at2759"/>
<keyword evidence="2" id="KW-1185">Reference proteome</keyword>
<accession>A0A8W8I0N3</accession>
<sequence length="385" mass="44208">MASNPKRRKSLSEENTEKDLLYAMMKICTDLDKSHINLTPLKIECCNGSLSSSFSKAFCNTEPYDARLLFGDVFHYGISILREFVESKKTPNDRKMLFVFNKLMDFVNGDRSLKLSDPLELQSLSERELTLLVVNHLFSKLATSSCYLIDKNGHEHRGNRCVCGKDSCKMTGWYGDTSIGNAEVWHGNIDIIINDDLAVEPLEETPSEQSPLEVKLQASLKTNPQIAAQTIVFSFLQKKRHPEREHFLTPCIGVRRSELFIMLYDSEHDVLLESSTVPLFENEFSCEFSFRAVLVCWLTVNYRFFCSGLNEKFKMLKSNFFDIAKEKITVYEKGLQFQNVKTCNFPELKLAIPYVSSFMHDTQKVLIEKYLKLNKSDENGLDVKN</sequence>
<evidence type="ECO:0000313" key="1">
    <source>
        <dbReference type="EnsemblMetazoa" id="G11840.3:cds"/>
    </source>
</evidence>
<proteinExistence type="predicted"/>
<dbReference type="EnsemblMetazoa" id="G11840.3">
    <property type="protein sequence ID" value="G11840.3:cds"/>
    <property type="gene ID" value="G11840"/>
</dbReference>
<organism evidence="1 2">
    <name type="scientific">Magallana gigas</name>
    <name type="common">Pacific oyster</name>
    <name type="synonym">Crassostrea gigas</name>
    <dbReference type="NCBI Taxonomy" id="29159"/>
    <lineage>
        <taxon>Eukaryota</taxon>
        <taxon>Metazoa</taxon>
        <taxon>Spiralia</taxon>
        <taxon>Lophotrochozoa</taxon>
        <taxon>Mollusca</taxon>
        <taxon>Bivalvia</taxon>
        <taxon>Autobranchia</taxon>
        <taxon>Pteriomorphia</taxon>
        <taxon>Ostreida</taxon>
        <taxon>Ostreoidea</taxon>
        <taxon>Ostreidae</taxon>
        <taxon>Magallana</taxon>
    </lineage>
</organism>
<reference evidence="1" key="1">
    <citation type="submission" date="2022-08" db="UniProtKB">
        <authorList>
            <consortium name="EnsemblMetazoa"/>
        </authorList>
    </citation>
    <scope>IDENTIFICATION</scope>
    <source>
        <strain evidence="1">05x7-T-G4-1.051#20</strain>
    </source>
</reference>